<dbReference type="Proteomes" id="UP000009073">
    <property type="component" value="Chromosome"/>
</dbReference>
<dbReference type="Pfam" id="PF01032">
    <property type="entry name" value="FecCD"/>
    <property type="match status" value="1"/>
</dbReference>
<dbReference type="PANTHER" id="PTHR30472">
    <property type="entry name" value="FERRIC ENTEROBACTIN TRANSPORT SYSTEM PERMEASE PROTEIN"/>
    <property type="match status" value="1"/>
</dbReference>
<evidence type="ECO:0000256" key="5">
    <source>
        <dbReference type="ARBA" id="ARBA00022692"/>
    </source>
</evidence>
<name>C4LAV0_TOLAT</name>
<keyword evidence="6 8" id="KW-1133">Transmembrane helix</keyword>
<dbReference type="CDD" id="cd06550">
    <property type="entry name" value="TM_ABC_iron-siderophores_like"/>
    <property type="match status" value="1"/>
</dbReference>
<dbReference type="SUPFAM" id="SSF81345">
    <property type="entry name" value="ABC transporter involved in vitamin B12 uptake, BtuC"/>
    <property type="match status" value="1"/>
</dbReference>
<proteinExistence type="inferred from homology"/>
<sequence length="316" mass="35137">MRDSVKMWLLLFAGIAFTAYFLGKGLTADNYSFFLANRIPKVLAIMIASVAIATSSLVFQTITNNQILTPSILGFDALYVMIQSIILIIFGSSSYLLINPLLNFSVATAIMVSLSMGLFLLYFQRKNTNLFSLLLIGIVCGSLFSSMTNFFTLIVDPAEFSTVQRAMFASFNNVNGELVYWSLIPLLLAVGYLWRLAARLDVLWLGIDNARSLGIDTRKVMMQVMLLISVLISVATALVGPVLFLGLIVVSLTRQLFRSYHHRFLMLASTLLSVVLLTGGQWFIESMLDLETTISVIINFIGGSYFLLLLMRNKVQ</sequence>
<evidence type="ECO:0000256" key="2">
    <source>
        <dbReference type="ARBA" id="ARBA00007935"/>
    </source>
</evidence>
<dbReference type="GO" id="GO:0005886">
    <property type="term" value="C:plasma membrane"/>
    <property type="evidence" value="ECO:0007669"/>
    <property type="project" value="UniProtKB-SubCell"/>
</dbReference>
<keyword evidence="3" id="KW-0813">Transport</keyword>
<evidence type="ECO:0000256" key="1">
    <source>
        <dbReference type="ARBA" id="ARBA00004651"/>
    </source>
</evidence>
<reference evidence="9 10" key="2">
    <citation type="journal article" date="2011" name="Stand. Genomic Sci.">
        <title>Complete genome sequence of Tolumonas auensis type strain (TA 4).</title>
        <authorList>
            <person name="Chertkov O."/>
            <person name="Copeland A."/>
            <person name="Lucas S."/>
            <person name="Lapidus A."/>
            <person name="Berry K.W."/>
            <person name="Detter J.C."/>
            <person name="Del Rio T.G."/>
            <person name="Hammon N."/>
            <person name="Dalin E."/>
            <person name="Tice H."/>
            <person name="Pitluck S."/>
            <person name="Richardson P."/>
            <person name="Bruce D."/>
            <person name="Goodwin L."/>
            <person name="Han C."/>
            <person name="Tapia R."/>
            <person name="Saunders E."/>
            <person name="Schmutz J."/>
            <person name="Brettin T."/>
            <person name="Larimer F."/>
            <person name="Land M."/>
            <person name="Hauser L."/>
            <person name="Spring S."/>
            <person name="Rohde M."/>
            <person name="Kyrpides N.C."/>
            <person name="Ivanova N."/>
            <person name="Goker M."/>
            <person name="Beller H.R."/>
            <person name="Klenk H.P."/>
            <person name="Woyke T."/>
        </authorList>
    </citation>
    <scope>NUCLEOTIDE SEQUENCE [LARGE SCALE GENOMIC DNA]</scope>
    <source>
        <strain evidence="10">DSM 9187 / TA4</strain>
    </source>
</reference>
<feature type="transmembrane region" description="Helical" evidence="8">
    <location>
        <begin position="39"/>
        <end position="59"/>
    </location>
</feature>
<dbReference type="OrthoDB" id="9796260at2"/>
<accession>C4LAV0</accession>
<dbReference type="STRING" id="595494.Tola_0675"/>
<comment type="subcellular location">
    <subcellularLocation>
        <location evidence="1">Cell membrane</location>
        <topology evidence="1">Multi-pass membrane protein</topology>
    </subcellularLocation>
</comment>
<dbReference type="RefSeq" id="WP_012728903.1">
    <property type="nucleotide sequence ID" value="NC_012691.1"/>
</dbReference>
<dbReference type="AlphaFoldDB" id="C4LAV0"/>
<keyword evidence="4" id="KW-1003">Cell membrane</keyword>
<evidence type="ECO:0000256" key="7">
    <source>
        <dbReference type="ARBA" id="ARBA00023136"/>
    </source>
</evidence>
<evidence type="ECO:0000313" key="9">
    <source>
        <dbReference type="EMBL" id="ACQ92304.1"/>
    </source>
</evidence>
<evidence type="ECO:0000256" key="6">
    <source>
        <dbReference type="ARBA" id="ARBA00022989"/>
    </source>
</evidence>
<feature type="transmembrane region" description="Helical" evidence="8">
    <location>
        <begin position="130"/>
        <end position="155"/>
    </location>
</feature>
<dbReference type="PANTHER" id="PTHR30472:SF19">
    <property type="entry name" value="PETROBACTIN IMPORT SYSTEM PERMEASE PROTEIN YCLO"/>
    <property type="match status" value="1"/>
</dbReference>
<evidence type="ECO:0000256" key="8">
    <source>
        <dbReference type="SAM" id="Phobius"/>
    </source>
</evidence>
<feature type="transmembrane region" description="Helical" evidence="8">
    <location>
        <begin position="104"/>
        <end position="123"/>
    </location>
</feature>
<dbReference type="eggNOG" id="COG4605">
    <property type="taxonomic scope" value="Bacteria"/>
</dbReference>
<comment type="similarity">
    <text evidence="2">Belongs to the binding-protein-dependent transport system permease family. FecCD subfamily.</text>
</comment>
<dbReference type="InterPro" id="IPR037294">
    <property type="entry name" value="ABC_BtuC-like"/>
</dbReference>
<feature type="transmembrane region" description="Helical" evidence="8">
    <location>
        <begin position="71"/>
        <end position="98"/>
    </location>
</feature>
<feature type="transmembrane region" description="Helical" evidence="8">
    <location>
        <begin position="290"/>
        <end position="310"/>
    </location>
</feature>
<evidence type="ECO:0000313" key="10">
    <source>
        <dbReference type="Proteomes" id="UP000009073"/>
    </source>
</evidence>
<feature type="transmembrane region" description="Helical" evidence="8">
    <location>
        <begin position="226"/>
        <end position="252"/>
    </location>
</feature>
<dbReference type="InterPro" id="IPR000522">
    <property type="entry name" value="ABC_transptr_permease_BtuC"/>
</dbReference>
<evidence type="ECO:0000256" key="4">
    <source>
        <dbReference type="ARBA" id="ARBA00022475"/>
    </source>
</evidence>
<dbReference type="HOGENOM" id="CLU_050494_0_0_6"/>
<dbReference type="EMBL" id="CP001616">
    <property type="protein sequence ID" value="ACQ92304.1"/>
    <property type="molecule type" value="Genomic_DNA"/>
</dbReference>
<protein>
    <submittedName>
        <fullName evidence="9">Transport system permease protein</fullName>
    </submittedName>
</protein>
<dbReference type="GO" id="GO:0033214">
    <property type="term" value="P:siderophore-iron import into cell"/>
    <property type="evidence" value="ECO:0007669"/>
    <property type="project" value="TreeGrafter"/>
</dbReference>
<feature type="transmembrane region" description="Helical" evidence="8">
    <location>
        <begin position="264"/>
        <end position="284"/>
    </location>
</feature>
<gene>
    <name evidence="9" type="ordered locus">Tola_0675</name>
</gene>
<dbReference type="GO" id="GO:0022857">
    <property type="term" value="F:transmembrane transporter activity"/>
    <property type="evidence" value="ECO:0007669"/>
    <property type="project" value="InterPro"/>
</dbReference>
<keyword evidence="5 8" id="KW-0812">Transmembrane</keyword>
<organism evidence="9 10">
    <name type="scientific">Tolumonas auensis (strain DSM 9187 / NBRC 110442 / TA 4)</name>
    <dbReference type="NCBI Taxonomy" id="595494"/>
    <lineage>
        <taxon>Bacteria</taxon>
        <taxon>Pseudomonadati</taxon>
        <taxon>Pseudomonadota</taxon>
        <taxon>Gammaproteobacteria</taxon>
        <taxon>Aeromonadales</taxon>
        <taxon>Aeromonadaceae</taxon>
        <taxon>Tolumonas</taxon>
    </lineage>
</organism>
<dbReference type="Gene3D" id="1.10.3470.10">
    <property type="entry name" value="ABC transporter involved in vitamin B12 uptake, BtuC"/>
    <property type="match status" value="1"/>
</dbReference>
<dbReference type="KEGG" id="tau:Tola_0675"/>
<keyword evidence="7 8" id="KW-0472">Membrane</keyword>
<evidence type="ECO:0000256" key="3">
    <source>
        <dbReference type="ARBA" id="ARBA00022448"/>
    </source>
</evidence>
<reference evidence="10" key="1">
    <citation type="submission" date="2009-05" db="EMBL/GenBank/DDBJ databases">
        <title>Complete sequence of Tolumonas auensis DSM 9187.</title>
        <authorList>
            <consortium name="US DOE Joint Genome Institute"/>
            <person name="Lucas S."/>
            <person name="Copeland A."/>
            <person name="Lapidus A."/>
            <person name="Glavina del Rio T."/>
            <person name="Tice H."/>
            <person name="Bruce D."/>
            <person name="Goodwin L."/>
            <person name="Pitluck S."/>
            <person name="Chertkov O."/>
            <person name="Brettin T."/>
            <person name="Detter J.C."/>
            <person name="Han C."/>
            <person name="Larimer F."/>
            <person name="Land M."/>
            <person name="Hauser L."/>
            <person name="Kyrpides N."/>
            <person name="Mikhailova N."/>
            <person name="Spring S."/>
            <person name="Beller H."/>
        </authorList>
    </citation>
    <scope>NUCLEOTIDE SEQUENCE [LARGE SCALE GENOMIC DNA]</scope>
    <source>
        <strain evidence="10">DSM 9187 / TA4</strain>
    </source>
</reference>
<keyword evidence="10" id="KW-1185">Reference proteome</keyword>